<evidence type="ECO:0000256" key="1">
    <source>
        <dbReference type="SAM" id="MobiDB-lite"/>
    </source>
</evidence>
<sequence length="59" mass="6283">MLPGILPESELPPKSRSWSREHDPISGGIGPESRLPLSISFVSEVSIPTSDGITPLMAL</sequence>
<reference evidence="2" key="2">
    <citation type="journal article" date="2015" name="Data Brief">
        <title>Shoot transcriptome of the giant reed, Arundo donax.</title>
        <authorList>
            <person name="Barrero R.A."/>
            <person name="Guerrero F.D."/>
            <person name="Moolhuijzen P."/>
            <person name="Goolsby J.A."/>
            <person name="Tidwell J."/>
            <person name="Bellgard S.E."/>
            <person name="Bellgard M.I."/>
        </authorList>
    </citation>
    <scope>NUCLEOTIDE SEQUENCE</scope>
    <source>
        <tissue evidence="2">Shoot tissue taken approximately 20 cm above the soil surface</tissue>
    </source>
</reference>
<proteinExistence type="predicted"/>
<dbReference type="EMBL" id="GBRH01171528">
    <property type="protein sequence ID" value="JAE26368.1"/>
    <property type="molecule type" value="Transcribed_RNA"/>
</dbReference>
<evidence type="ECO:0000313" key="2">
    <source>
        <dbReference type="EMBL" id="JAE26368.1"/>
    </source>
</evidence>
<feature type="region of interest" description="Disordered" evidence="1">
    <location>
        <begin position="1"/>
        <end position="34"/>
    </location>
</feature>
<reference evidence="2" key="1">
    <citation type="submission" date="2014-09" db="EMBL/GenBank/DDBJ databases">
        <authorList>
            <person name="Magalhaes I.L.F."/>
            <person name="Oliveira U."/>
            <person name="Santos F.R."/>
            <person name="Vidigal T.H.D.A."/>
            <person name="Brescovit A.D."/>
            <person name="Santos A.J."/>
        </authorList>
    </citation>
    <scope>NUCLEOTIDE SEQUENCE</scope>
    <source>
        <tissue evidence="2">Shoot tissue taken approximately 20 cm above the soil surface</tissue>
    </source>
</reference>
<protein>
    <submittedName>
        <fullName evidence="2">Uncharacterized protein</fullName>
    </submittedName>
</protein>
<dbReference type="AlphaFoldDB" id="A0A0A9H0H0"/>
<accession>A0A0A9H0H0</accession>
<organism evidence="2">
    <name type="scientific">Arundo donax</name>
    <name type="common">Giant reed</name>
    <name type="synonym">Donax arundinaceus</name>
    <dbReference type="NCBI Taxonomy" id="35708"/>
    <lineage>
        <taxon>Eukaryota</taxon>
        <taxon>Viridiplantae</taxon>
        <taxon>Streptophyta</taxon>
        <taxon>Embryophyta</taxon>
        <taxon>Tracheophyta</taxon>
        <taxon>Spermatophyta</taxon>
        <taxon>Magnoliopsida</taxon>
        <taxon>Liliopsida</taxon>
        <taxon>Poales</taxon>
        <taxon>Poaceae</taxon>
        <taxon>PACMAD clade</taxon>
        <taxon>Arundinoideae</taxon>
        <taxon>Arundineae</taxon>
        <taxon>Arundo</taxon>
    </lineage>
</organism>
<name>A0A0A9H0H0_ARUDO</name>